<dbReference type="Proteomes" id="UP000234748">
    <property type="component" value="Unassembled WGS sequence"/>
</dbReference>
<organism evidence="1 2">
    <name type="scientific">Peribacillus deserti</name>
    <dbReference type="NCBI Taxonomy" id="673318"/>
    <lineage>
        <taxon>Bacteria</taxon>
        <taxon>Bacillati</taxon>
        <taxon>Bacillota</taxon>
        <taxon>Bacilli</taxon>
        <taxon>Bacillales</taxon>
        <taxon>Bacillaceae</taxon>
        <taxon>Peribacillus</taxon>
    </lineage>
</organism>
<keyword evidence="2" id="KW-1185">Reference proteome</keyword>
<accession>A0A2N5M1A5</accession>
<dbReference type="RefSeq" id="WP_101645104.1">
    <property type="nucleotide sequence ID" value="NZ_PGUY01000063.1"/>
</dbReference>
<gene>
    <name evidence="1" type="ORF">CUU66_19660</name>
</gene>
<evidence type="ECO:0000313" key="2">
    <source>
        <dbReference type="Proteomes" id="UP000234748"/>
    </source>
</evidence>
<dbReference type="Pfam" id="PF08863">
    <property type="entry name" value="YolD"/>
    <property type="match status" value="1"/>
</dbReference>
<protein>
    <submittedName>
        <fullName evidence="1">Uncharacterized protein</fullName>
    </submittedName>
</protein>
<evidence type="ECO:0000313" key="1">
    <source>
        <dbReference type="EMBL" id="PLT28164.1"/>
    </source>
</evidence>
<proteinExistence type="predicted"/>
<sequence length="92" mass="10908">MLTCSGSIKLVHFMLPRSRINNLIAESMEFTYPLHFQYYQNKRMNSLEEFVHYVDDINRQLRILDANGEIHKLSFSSIKRNKSRIDSSDLLK</sequence>
<reference evidence="1 2" key="1">
    <citation type="submission" date="2017-11" db="EMBL/GenBank/DDBJ databases">
        <title>Comparitive Functional Genomics of Dry Heat Resistant strains isolated from the Viking Spacecraft.</title>
        <authorList>
            <person name="Seuylemezian A."/>
            <person name="Cooper K."/>
            <person name="Vaishampayan P."/>
        </authorList>
    </citation>
    <scope>NUCLEOTIDE SEQUENCE [LARGE SCALE GENOMIC DNA]</scope>
    <source>
        <strain evidence="1 2">V1-29</strain>
    </source>
</reference>
<comment type="caution">
    <text evidence="1">The sequence shown here is derived from an EMBL/GenBank/DDBJ whole genome shotgun (WGS) entry which is preliminary data.</text>
</comment>
<dbReference type="AlphaFoldDB" id="A0A2N5M1A5"/>
<dbReference type="OrthoDB" id="1644322at2"/>
<dbReference type="InterPro" id="IPR014962">
    <property type="entry name" value="YolD"/>
</dbReference>
<dbReference type="EMBL" id="PGUY01000063">
    <property type="protein sequence ID" value="PLT28164.1"/>
    <property type="molecule type" value="Genomic_DNA"/>
</dbReference>
<name>A0A2N5M1A5_9BACI</name>